<dbReference type="InterPro" id="IPR011576">
    <property type="entry name" value="Pyridox_Oxase_N"/>
</dbReference>
<reference evidence="3 4" key="1">
    <citation type="submission" date="2018-11" db="EMBL/GenBank/DDBJ databases">
        <title>Trebonia kvetii gen.nov., sp.nov., a novel acidophilic actinobacterium, and proposal of the new actinobacterial family Treboniaceae fam. nov.</title>
        <authorList>
            <person name="Rapoport D."/>
            <person name="Sagova-Mareckova M."/>
            <person name="Sedlacek I."/>
            <person name="Provaznik J."/>
            <person name="Kralova S."/>
            <person name="Pavlinic D."/>
            <person name="Benes V."/>
            <person name="Kopecky J."/>
        </authorList>
    </citation>
    <scope>NUCLEOTIDE SEQUENCE [LARGE SCALE GENOMIC DNA]</scope>
    <source>
        <strain evidence="3 4">15Tr583</strain>
    </source>
</reference>
<evidence type="ECO:0000313" key="4">
    <source>
        <dbReference type="Proteomes" id="UP000460272"/>
    </source>
</evidence>
<comment type="caution">
    <text evidence="3">The sequence shown here is derived from an EMBL/GenBank/DDBJ whole genome shotgun (WGS) entry which is preliminary data.</text>
</comment>
<dbReference type="PANTHER" id="PTHR35176:SF4">
    <property type="entry name" value="PYRIDOXAMINE 5'-PHOSPHATE OXIDASE-RELATED FMN-BINDING"/>
    <property type="match status" value="1"/>
</dbReference>
<dbReference type="GO" id="GO:0005829">
    <property type="term" value="C:cytosol"/>
    <property type="evidence" value="ECO:0007669"/>
    <property type="project" value="TreeGrafter"/>
</dbReference>
<dbReference type="SUPFAM" id="SSF50475">
    <property type="entry name" value="FMN-binding split barrel"/>
    <property type="match status" value="1"/>
</dbReference>
<feature type="domain" description="Pyridoxamine 5'-phosphate oxidase N-terminal" evidence="2">
    <location>
        <begin position="37"/>
        <end position="121"/>
    </location>
</feature>
<evidence type="ECO:0000313" key="3">
    <source>
        <dbReference type="EMBL" id="TVZ02318.1"/>
    </source>
</evidence>
<keyword evidence="4" id="KW-1185">Reference proteome</keyword>
<dbReference type="EMBL" id="RPFW01000005">
    <property type="protein sequence ID" value="TVZ02318.1"/>
    <property type="molecule type" value="Genomic_DNA"/>
</dbReference>
<dbReference type="OrthoDB" id="157302at2"/>
<evidence type="ECO:0000256" key="1">
    <source>
        <dbReference type="ARBA" id="ARBA00023002"/>
    </source>
</evidence>
<dbReference type="InterPro" id="IPR012349">
    <property type="entry name" value="Split_barrel_FMN-bd"/>
</dbReference>
<dbReference type="Pfam" id="PF01243">
    <property type="entry name" value="PNPOx_N"/>
    <property type="match status" value="1"/>
</dbReference>
<proteinExistence type="predicted"/>
<dbReference type="GO" id="GO:0016627">
    <property type="term" value="F:oxidoreductase activity, acting on the CH-CH group of donors"/>
    <property type="evidence" value="ECO:0007669"/>
    <property type="project" value="TreeGrafter"/>
</dbReference>
<organism evidence="3 4">
    <name type="scientific">Trebonia kvetii</name>
    <dbReference type="NCBI Taxonomy" id="2480626"/>
    <lineage>
        <taxon>Bacteria</taxon>
        <taxon>Bacillati</taxon>
        <taxon>Actinomycetota</taxon>
        <taxon>Actinomycetes</taxon>
        <taxon>Streptosporangiales</taxon>
        <taxon>Treboniaceae</taxon>
        <taxon>Trebonia</taxon>
    </lineage>
</organism>
<evidence type="ECO:0000259" key="2">
    <source>
        <dbReference type="Pfam" id="PF01243"/>
    </source>
</evidence>
<dbReference type="Gene3D" id="2.30.110.10">
    <property type="entry name" value="Electron Transport, Fmn-binding Protein, Chain A"/>
    <property type="match status" value="1"/>
</dbReference>
<name>A0A6P2BTU2_9ACTN</name>
<gene>
    <name evidence="3" type="ORF">EAS64_26260</name>
</gene>
<keyword evidence="1" id="KW-0560">Oxidoreductase</keyword>
<sequence>MEITNLGEAEGLPPVDWAAVAEKLDAGSAPGPDALNSRTTWLATVNGDGSPHVTAVGALWLDGTFWFQTGAGTRKGRNVARDPRCSIALSVRDADVVIEGDAARVTEPGTLARLAKAWADNGWPAEPDALGAGITAPFNAPSQGPPPWNVYRIEPHSAIVTLTTEPGGLTRFRF</sequence>
<dbReference type="Proteomes" id="UP000460272">
    <property type="component" value="Unassembled WGS sequence"/>
</dbReference>
<dbReference type="GO" id="GO:0070967">
    <property type="term" value="F:coenzyme F420 binding"/>
    <property type="evidence" value="ECO:0007669"/>
    <property type="project" value="TreeGrafter"/>
</dbReference>
<dbReference type="PANTHER" id="PTHR35176">
    <property type="entry name" value="HEME OXYGENASE HI_0854-RELATED"/>
    <property type="match status" value="1"/>
</dbReference>
<accession>A0A6P2BTU2</accession>
<protein>
    <submittedName>
        <fullName evidence="3">Pyridoxamine 5'-phosphate oxidase family protein</fullName>
    </submittedName>
</protein>
<dbReference type="RefSeq" id="WP_145857204.1">
    <property type="nucleotide sequence ID" value="NZ_RPFW01000005.1"/>
</dbReference>
<dbReference type="InterPro" id="IPR052019">
    <property type="entry name" value="F420H2_bilvrd_red/Heme_oxyg"/>
</dbReference>
<dbReference type="AlphaFoldDB" id="A0A6P2BTU2"/>